<proteinExistence type="predicted"/>
<feature type="chain" id="PRO_5010733697" evidence="2">
    <location>
        <begin position="22"/>
        <end position="882"/>
    </location>
</feature>
<feature type="compositionally biased region" description="Basic and acidic residues" evidence="1">
    <location>
        <begin position="677"/>
        <end position="688"/>
    </location>
</feature>
<feature type="region of interest" description="Disordered" evidence="1">
    <location>
        <begin position="393"/>
        <end position="507"/>
    </location>
</feature>
<dbReference type="InParanoid" id="A0A1W4WBY6"/>
<feature type="compositionally biased region" description="Basic and acidic residues" evidence="1">
    <location>
        <begin position="603"/>
        <end position="614"/>
    </location>
</feature>
<dbReference type="KEGG" id="apln:108734425"/>
<feature type="compositionally biased region" description="Basic and acidic residues" evidence="1">
    <location>
        <begin position="648"/>
        <end position="669"/>
    </location>
</feature>
<protein>
    <submittedName>
        <fullName evidence="4">Uncharacterized protein</fullName>
    </submittedName>
</protein>
<dbReference type="RefSeq" id="XP_018321491.1">
    <property type="nucleotide sequence ID" value="XM_018465989.1"/>
</dbReference>
<feature type="region of interest" description="Disordered" evidence="1">
    <location>
        <begin position="244"/>
        <end position="305"/>
    </location>
</feature>
<feature type="compositionally biased region" description="Polar residues" evidence="1">
    <location>
        <begin position="615"/>
        <end position="628"/>
    </location>
</feature>
<keyword evidence="3" id="KW-1185">Reference proteome</keyword>
<feature type="region of interest" description="Disordered" evidence="1">
    <location>
        <begin position="159"/>
        <end position="219"/>
    </location>
</feature>
<feature type="region of interest" description="Disordered" evidence="1">
    <location>
        <begin position="599"/>
        <end position="720"/>
    </location>
</feature>
<evidence type="ECO:0000313" key="3">
    <source>
        <dbReference type="Proteomes" id="UP000192223"/>
    </source>
</evidence>
<accession>A0A1W4WBY6</accession>
<feature type="compositionally biased region" description="Polar residues" evidence="1">
    <location>
        <begin position="477"/>
        <end position="507"/>
    </location>
</feature>
<dbReference type="Proteomes" id="UP000192223">
    <property type="component" value="Unplaced"/>
</dbReference>
<organism evidence="3 4">
    <name type="scientific">Agrilus planipennis</name>
    <name type="common">Emerald ash borer</name>
    <name type="synonym">Agrilus marcopoli</name>
    <dbReference type="NCBI Taxonomy" id="224129"/>
    <lineage>
        <taxon>Eukaryota</taxon>
        <taxon>Metazoa</taxon>
        <taxon>Ecdysozoa</taxon>
        <taxon>Arthropoda</taxon>
        <taxon>Hexapoda</taxon>
        <taxon>Insecta</taxon>
        <taxon>Pterygota</taxon>
        <taxon>Neoptera</taxon>
        <taxon>Endopterygota</taxon>
        <taxon>Coleoptera</taxon>
        <taxon>Polyphaga</taxon>
        <taxon>Elateriformia</taxon>
        <taxon>Buprestoidea</taxon>
        <taxon>Buprestidae</taxon>
        <taxon>Agrilinae</taxon>
        <taxon>Agrilus</taxon>
    </lineage>
</organism>
<dbReference type="OrthoDB" id="6766427at2759"/>
<feature type="compositionally biased region" description="Polar residues" evidence="1">
    <location>
        <begin position="161"/>
        <end position="173"/>
    </location>
</feature>
<dbReference type="GeneID" id="108734425"/>
<feature type="compositionally biased region" description="Basic and acidic residues" evidence="1">
    <location>
        <begin position="276"/>
        <end position="289"/>
    </location>
</feature>
<name>A0A1W4WBY6_AGRPL</name>
<feature type="compositionally biased region" description="Polar residues" evidence="1">
    <location>
        <begin position="635"/>
        <end position="647"/>
    </location>
</feature>
<feature type="compositionally biased region" description="Basic and acidic residues" evidence="1">
    <location>
        <begin position="207"/>
        <end position="219"/>
    </location>
</feature>
<keyword evidence="2" id="KW-0732">Signal</keyword>
<gene>
    <name evidence="4" type="primary">LOC108734425</name>
</gene>
<sequence>MFLYFYCILQVLTIRYGFSLGESAVNKNIKHLIGQIDAQDETNDYESSSVDSNNIDAIKYKRVLLQNNYDSYDPTILKNTVEDKNIDYRTSRDSFPYGIVYNNGKPLGILEPLPREYRNIKNLEGSVQSPQNTYPVRKLRENSHIGKRLEETQHLIENPYPINTNEEYGNDNSPEFKRSDDIAPNLEQENTNKRDTFDSQTSNENKYQQKRECDKSQNFKEQSEILAKKEAMVKRNSEIDDFSSLENPVKESSKKEKVSLKKRGSDCCKKSHKQHQHENKDQDQEKSDEYGITESNDKSKKHIISVDENHIQKLKSTLDKMRNPTSSEDMETVERSLRSLLVEMGLAEKDDNSEIDAPVKRSIYNEEDENLEGKTNTIEITKVGNVNERNKREEKIEINNNNEIKHKRDKNQHSESVIAKHFKKKEADKKNISSKNRKSKNSETSTNTKEDNLRAKREGEKSDASEIMKNMEGELTITGNKSPLASSDNLNAPLNQNTSPSALFGTDNNQLSYQERIERNIQSKIDAIKEEVRKEIETLRNKEKRSIMMPVPNESSRTKRQTAINLLNEETPEIDPGLNIENNLKPLIRRRRHTSINLNQKNINEEEQKSEDKSNMNNRSINKKSVNSKNEDIENNLNAMDNVQTEDSLQKRSPEKIKDPLSQHKRNVEIEIPTSSKSKERNVEAKEKLRNRRGLSPENKRLDGISVKSNAEQKLKRKKREAYENIRDYAPDEYYYRRRKRGEGPYFPYKDDDYEMEIEGDEFDEEGYYDKNRQRKRQTEYDFYNPNVDAGDSEFLNNNPSVNYANSNNRYKRLVPRRRRQYDDQILDDEIGLRREREFKARDENERQQLSDLPETDLFGALPQSYIGELTRYKRVKRQKGS</sequence>
<evidence type="ECO:0000256" key="2">
    <source>
        <dbReference type="SAM" id="SignalP"/>
    </source>
</evidence>
<evidence type="ECO:0000256" key="1">
    <source>
        <dbReference type="SAM" id="MobiDB-lite"/>
    </source>
</evidence>
<reference evidence="4" key="1">
    <citation type="submission" date="2025-08" db="UniProtKB">
        <authorList>
            <consortium name="RefSeq"/>
        </authorList>
    </citation>
    <scope>IDENTIFICATION</scope>
    <source>
        <tissue evidence="4">Entire body</tissue>
    </source>
</reference>
<evidence type="ECO:0000313" key="4">
    <source>
        <dbReference type="RefSeq" id="XP_018321491.1"/>
    </source>
</evidence>
<dbReference type="AlphaFoldDB" id="A0A1W4WBY6"/>
<feature type="compositionally biased region" description="Basic and acidic residues" evidence="1">
    <location>
        <begin position="448"/>
        <end position="472"/>
    </location>
</feature>
<feature type="signal peptide" evidence="2">
    <location>
        <begin position="1"/>
        <end position="21"/>
    </location>
</feature>
<feature type="compositionally biased region" description="Basic and acidic residues" evidence="1">
    <location>
        <begin position="248"/>
        <end position="269"/>
    </location>
</feature>